<dbReference type="CDD" id="cd00808">
    <property type="entry name" value="GluRS_core"/>
    <property type="match status" value="1"/>
</dbReference>
<keyword evidence="3 7" id="KW-0547">Nucleotide-binding</keyword>
<evidence type="ECO:0000256" key="1">
    <source>
        <dbReference type="ARBA" id="ARBA00007894"/>
    </source>
</evidence>
<feature type="domain" description="Glutamyl/glutaminyl-tRNA synthetase class Ib catalytic" evidence="8">
    <location>
        <begin position="293"/>
        <end position="351"/>
    </location>
</feature>
<dbReference type="EC" id="6.1.1.17" evidence="7"/>
<comment type="caution">
    <text evidence="7">Lacks conserved residue(s) required for the propagation of feature annotation.</text>
</comment>
<evidence type="ECO:0000256" key="6">
    <source>
        <dbReference type="ARBA" id="ARBA00023146"/>
    </source>
</evidence>
<evidence type="ECO:0000256" key="2">
    <source>
        <dbReference type="ARBA" id="ARBA00022598"/>
    </source>
</evidence>
<dbReference type="Pfam" id="PF19269">
    <property type="entry name" value="Anticodon_2"/>
    <property type="match status" value="1"/>
</dbReference>
<comment type="function">
    <text evidence="7">Catalyzes the attachment of glutamate to tRNA(Glu) in a two-step reaction: glutamate is first activated by ATP to form Glu-AMP and then transferred to the acceptor end of tRNA(Glu).</text>
</comment>
<dbReference type="NCBIfam" id="TIGR00464">
    <property type="entry name" value="gltX_bact"/>
    <property type="match status" value="1"/>
</dbReference>
<feature type="binding site" evidence="7">
    <location>
        <position position="254"/>
    </location>
    <ligand>
        <name>ATP</name>
        <dbReference type="ChEBI" id="CHEBI:30616"/>
    </ligand>
</feature>
<dbReference type="HAMAP" id="MF_00022">
    <property type="entry name" value="Glu_tRNA_synth_type1"/>
    <property type="match status" value="1"/>
</dbReference>
<comment type="catalytic activity">
    <reaction evidence="7">
        <text>tRNA(Glu) + L-glutamate + ATP = L-glutamyl-tRNA(Glu) + AMP + diphosphate</text>
        <dbReference type="Rhea" id="RHEA:23540"/>
        <dbReference type="Rhea" id="RHEA-COMP:9663"/>
        <dbReference type="Rhea" id="RHEA-COMP:9680"/>
        <dbReference type="ChEBI" id="CHEBI:29985"/>
        <dbReference type="ChEBI" id="CHEBI:30616"/>
        <dbReference type="ChEBI" id="CHEBI:33019"/>
        <dbReference type="ChEBI" id="CHEBI:78442"/>
        <dbReference type="ChEBI" id="CHEBI:78520"/>
        <dbReference type="ChEBI" id="CHEBI:456215"/>
        <dbReference type="EC" id="6.1.1.17"/>
    </reaction>
</comment>
<keyword evidence="5 7" id="KW-0648">Protein biosynthesis</keyword>
<dbReference type="GO" id="GO:0005829">
    <property type="term" value="C:cytosol"/>
    <property type="evidence" value="ECO:0007669"/>
    <property type="project" value="TreeGrafter"/>
</dbReference>
<gene>
    <name evidence="7 10" type="primary">gltX</name>
    <name evidence="10" type="ORF">NG895_05825</name>
</gene>
<dbReference type="InterPro" id="IPR033910">
    <property type="entry name" value="GluRS_core"/>
</dbReference>
<keyword evidence="11" id="KW-1185">Reference proteome</keyword>
<dbReference type="InterPro" id="IPR020058">
    <property type="entry name" value="Glu/Gln-tRNA-synth_Ib_cat-dom"/>
</dbReference>
<dbReference type="InterPro" id="IPR045462">
    <property type="entry name" value="aa-tRNA-synth_I_cd-bd"/>
</dbReference>
<comment type="similarity">
    <text evidence="1 7">Belongs to the class-I aminoacyl-tRNA synthetase family. Glutamate--tRNA ligase type 1 subfamily.</text>
</comment>
<dbReference type="GO" id="GO:0006424">
    <property type="term" value="P:glutamyl-tRNA aminoacylation"/>
    <property type="evidence" value="ECO:0007669"/>
    <property type="project" value="UniProtKB-UniRule"/>
</dbReference>
<dbReference type="InterPro" id="IPR049940">
    <property type="entry name" value="GluQ/Sye"/>
</dbReference>
<evidence type="ECO:0000256" key="5">
    <source>
        <dbReference type="ARBA" id="ARBA00022917"/>
    </source>
</evidence>
<dbReference type="InterPro" id="IPR014729">
    <property type="entry name" value="Rossmann-like_a/b/a_fold"/>
</dbReference>
<dbReference type="PROSITE" id="PS00178">
    <property type="entry name" value="AA_TRNA_LIGASE_I"/>
    <property type="match status" value="1"/>
</dbReference>
<feature type="domain" description="Glutamyl/glutaminyl-tRNA synthetase class Ib catalytic" evidence="8">
    <location>
        <begin position="3"/>
        <end position="270"/>
    </location>
</feature>
<proteinExistence type="inferred from homology"/>
<dbReference type="Gene3D" id="3.40.50.620">
    <property type="entry name" value="HUPs"/>
    <property type="match status" value="1"/>
</dbReference>
<dbReference type="GO" id="GO:0004818">
    <property type="term" value="F:glutamate-tRNA ligase activity"/>
    <property type="evidence" value="ECO:0007669"/>
    <property type="project" value="UniProtKB-UniRule"/>
</dbReference>
<dbReference type="EMBL" id="JAMXLR010000024">
    <property type="protein sequence ID" value="MCO6043419.1"/>
    <property type="molecule type" value="Genomic_DNA"/>
</dbReference>
<dbReference type="Proteomes" id="UP001155241">
    <property type="component" value="Unassembled WGS sequence"/>
</dbReference>
<keyword evidence="2 7" id="KW-0436">Ligase</keyword>
<keyword evidence="6 7" id="KW-0030">Aminoacyl-tRNA synthetase</keyword>
<comment type="subcellular location">
    <subcellularLocation>
        <location evidence="7">Cytoplasm</location>
    </subcellularLocation>
</comment>
<dbReference type="InterPro" id="IPR001412">
    <property type="entry name" value="aa-tRNA-synth_I_CS"/>
</dbReference>
<dbReference type="GO" id="GO:0008270">
    <property type="term" value="F:zinc ion binding"/>
    <property type="evidence" value="ECO:0007669"/>
    <property type="project" value="InterPro"/>
</dbReference>
<organism evidence="10 11">
    <name type="scientific">Aeoliella straminimaris</name>
    <dbReference type="NCBI Taxonomy" id="2954799"/>
    <lineage>
        <taxon>Bacteria</taxon>
        <taxon>Pseudomonadati</taxon>
        <taxon>Planctomycetota</taxon>
        <taxon>Planctomycetia</taxon>
        <taxon>Pirellulales</taxon>
        <taxon>Lacipirellulaceae</taxon>
        <taxon>Aeoliella</taxon>
    </lineage>
</organism>
<keyword evidence="4 7" id="KW-0067">ATP-binding</keyword>
<dbReference type="PRINTS" id="PR00987">
    <property type="entry name" value="TRNASYNTHGLU"/>
</dbReference>
<evidence type="ECO:0000313" key="11">
    <source>
        <dbReference type="Proteomes" id="UP001155241"/>
    </source>
</evidence>
<dbReference type="Gene3D" id="1.10.10.350">
    <property type="match status" value="1"/>
</dbReference>
<feature type="short sequence motif" description="'KMSKS' region" evidence="7">
    <location>
        <begin position="251"/>
        <end position="255"/>
    </location>
</feature>
<protein>
    <recommendedName>
        <fullName evidence="7">Glutamate--tRNA ligase</fullName>
        <ecNumber evidence="7">6.1.1.17</ecNumber>
    </recommendedName>
    <alternativeName>
        <fullName evidence="7">Glutamyl-tRNA synthetase</fullName>
        <shortName evidence="7">GluRS</shortName>
    </alternativeName>
</protein>
<evidence type="ECO:0000256" key="4">
    <source>
        <dbReference type="ARBA" id="ARBA00022840"/>
    </source>
</evidence>
<comment type="caution">
    <text evidence="10">The sequence shown here is derived from an EMBL/GenBank/DDBJ whole genome shotgun (WGS) entry which is preliminary data.</text>
</comment>
<evidence type="ECO:0000313" key="10">
    <source>
        <dbReference type="EMBL" id="MCO6043419.1"/>
    </source>
</evidence>
<dbReference type="AlphaFoldDB" id="A0A9X2F7S7"/>
<accession>A0A9X2F7S7</accession>
<dbReference type="SUPFAM" id="SSF52374">
    <property type="entry name" value="Nucleotidylyl transferase"/>
    <property type="match status" value="1"/>
</dbReference>
<dbReference type="InterPro" id="IPR008925">
    <property type="entry name" value="aa_tRNA-synth_I_cd-bd_sf"/>
</dbReference>
<name>A0A9X2F7S7_9BACT</name>
<dbReference type="SUPFAM" id="SSF48163">
    <property type="entry name" value="An anticodon-binding domain of class I aminoacyl-tRNA synthetases"/>
    <property type="match status" value="1"/>
</dbReference>
<feature type="domain" description="Aminoacyl-tRNA synthetase class I anticodon-binding" evidence="9">
    <location>
        <begin position="390"/>
        <end position="517"/>
    </location>
</feature>
<dbReference type="PANTHER" id="PTHR43311:SF2">
    <property type="entry name" value="GLUTAMATE--TRNA LIGASE, MITOCHONDRIAL-RELATED"/>
    <property type="match status" value="1"/>
</dbReference>
<reference evidence="10" key="1">
    <citation type="submission" date="2022-06" db="EMBL/GenBank/DDBJ databases">
        <title>Aeoliella straminimaris, a novel planctomycete from sediments.</title>
        <authorList>
            <person name="Vitorino I.R."/>
            <person name="Lage O.M."/>
        </authorList>
    </citation>
    <scope>NUCLEOTIDE SEQUENCE</scope>
    <source>
        <strain evidence="10">ICT_H6.2</strain>
    </source>
</reference>
<evidence type="ECO:0000256" key="7">
    <source>
        <dbReference type="HAMAP-Rule" id="MF_00022"/>
    </source>
</evidence>
<keyword evidence="7" id="KW-0963">Cytoplasm</keyword>
<dbReference type="GO" id="GO:0000049">
    <property type="term" value="F:tRNA binding"/>
    <property type="evidence" value="ECO:0007669"/>
    <property type="project" value="InterPro"/>
</dbReference>
<dbReference type="GO" id="GO:0005524">
    <property type="term" value="F:ATP binding"/>
    <property type="evidence" value="ECO:0007669"/>
    <property type="project" value="UniProtKB-UniRule"/>
</dbReference>
<comment type="subunit">
    <text evidence="7">Monomer.</text>
</comment>
<evidence type="ECO:0000259" key="9">
    <source>
        <dbReference type="Pfam" id="PF19269"/>
    </source>
</evidence>
<evidence type="ECO:0000259" key="8">
    <source>
        <dbReference type="Pfam" id="PF00749"/>
    </source>
</evidence>
<dbReference type="PANTHER" id="PTHR43311">
    <property type="entry name" value="GLUTAMATE--TRNA LIGASE"/>
    <property type="match status" value="1"/>
</dbReference>
<dbReference type="RefSeq" id="WP_252851526.1">
    <property type="nucleotide sequence ID" value="NZ_JAMXLR010000024.1"/>
</dbReference>
<dbReference type="InterPro" id="IPR004527">
    <property type="entry name" value="Glu-tRNA-ligase_bac/mito"/>
</dbReference>
<feature type="short sequence motif" description="'HIGH' region" evidence="7">
    <location>
        <begin position="9"/>
        <end position="19"/>
    </location>
</feature>
<dbReference type="InterPro" id="IPR020751">
    <property type="entry name" value="aa-tRNA-synth_I_codon-bd_sub2"/>
</dbReference>
<sequence>MSVRTRFAPSPTGYLHIGGVRTALFNWLLAKGAGGQFLLRIDDTDQQRNVEAALAPILHGFRWLGLEWDEGPEVDGPYAPYFQSQRSERYQAAVEKLLETGAAYRDFATTEELTAEREAAQAAGEPFRYSRKWMAETPEQATAFEAEGRQGVMRLKMPTEGTLEINDLVRGTVKFDWGREQDHVVQRADGSCLYHLATVVDDHDFKITHVVRAEEHLSNTPRQVFIAQALGYPLPEFAHVPYVAEPGSKNKLSKRKLEKYLKNRDFAALNNKGQQIAERLGLETSAETFNPVIVDFYEEVGFLPDAILNYLVLLGWSLDDSTEEFSREEMIQHFTLARVNKAPASFDAQKLLAFQQRAMNALPTKQKVARSVEFLKRAGLVSDPPPCDVAEYVTQIVEAAGDRITVFGDILEFDDFFTADDQLSYDEKAFGKRLVKPDDAAELLTAFRAKLADAKGFDAESLDKLLHDFVEQQGIKIGQIIHAIRVAVTGKAVGFGMFETLAILGQQRCLARIDRALKLLADAKG</sequence>
<evidence type="ECO:0000256" key="3">
    <source>
        <dbReference type="ARBA" id="ARBA00022741"/>
    </source>
</evidence>
<dbReference type="Pfam" id="PF00749">
    <property type="entry name" value="tRNA-synt_1c"/>
    <property type="match status" value="2"/>
</dbReference>
<dbReference type="InterPro" id="IPR000924">
    <property type="entry name" value="Glu/Gln-tRNA-synth"/>
</dbReference>